<feature type="region of interest" description="Disordered" evidence="1">
    <location>
        <begin position="109"/>
        <end position="134"/>
    </location>
</feature>
<feature type="compositionally biased region" description="Basic and acidic residues" evidence="1">
    <location>
        <begin position="230"/>
        <end position="241"/>
    </location>
</feature>
<reference evidence="3" key="1">
    <citation type="submission" date="2023-01" db="EMBL/GenBank/DDBJ databases">
        <authorList>
            <person name="Van Ghelder C."/>
            <person name="Rancurel C."/>
        </authorList>
    </citation>
    <scope>NUCLEOTIDE SEQUENCE</scope>
    <source>
        <strain evidence="3">CNCM I-4278</strain>
    </source>
</reference>
<organism evidence="3 4">
    <name type="scientific">Periconia digitata</name>
    <dbReference type="NCBI Taxonomy" id="1303443"/>
    <lineage>
        <taxon>Eukaryota</taxon>
        <taxon>Fungi</taxon>
        <taxon>Dikarya</taxon>
        <taxon>Ascomycota</taxon>
        <taxon>Pezizomycotina</taxon>
        <taxon>Dothideomycetes</taxon>
        <taxon>Pleosporomycetidae</taxon>
        <taxon>Pleosporales</taxon>
        <taxon>Massarineae</taxon>
        <taxon>Periconiaceae</taxon>
        <taxon>Periconia</taxon>
    </lineage>
</organism>
<feature type="region of interest" description="Disordered" evidence="1">
    <location>
        <begin position="186"/>
        <end position="274"/>
    </location>
</feature>
<feature type="compositionally biased region" description="Basic and acidic residues" evidence="1">
    <location>
        <begin position="249"/>
        <end position="259"/>
    </location>
</feature>
<proteinExistence type="predicted"/>
<accession>A0A9W4UEL1</accession>
<dbReference type="Proteomes" id="UP001152607">
    <property type="component" value="Unassembled WGS sequence"/>
</dbReference>
<dbReference type="AlphaFoldDB" id="A0A9W4UEL1"/>
<feature type="compositionally biased region" description="Basic and acidic residues" evidence="1">
    <location>
        <begin position="120"/>
        <end position="134"/>
    </location>
</feature>
<comment type="caution">
    <text evidence="3">The sequence shown here is derived from an EMBL/GenBank/DDBJ whole genome shotgun (WGS) entry which is preliminary data.</text>
</comment>
<keyword evidence="4" id="KW-1185">Reference proteome</keyword>
<evidence type="ECO:0000256" key="2">
    <source>
        <dbReference type="SAM" id="SignalP"/>
    </source>
</evidence>
<sequence>MKFTITSLALVLPAFSAPIAYLGQAETSPGALDAAPDLVGSISTVGNQKQGPDVCDFLGRDTSDVHRRELCYLLKRGTGAGDEKDHSHKQGKEDDALIKVDINAGTTADIGSRSLHKRHDGHEGGNIKHKDEKDNNLINAGLKLNVDPDNKLSELYKRHGGNEGEKSEYVGGKDNDLVAVDLKLGANNGLGDLGTQEKKSQWHEGDEHEKEEGGALANVKINLGAEDKDDSSGKPSYEHVNEGYSSVQESRRDTIKRAPFEAGTEANASVNRNE</sequence>
<gene>
    <name evidence="3" type="ORF">PDIGIT_LOCUS7616</name>
</gene>
<feature type="compositionally biased region" description="Basic and acidic residues" evidence="1">
    <location>
        <begin position="195"/>
        <end position="213"/>
    </location>
</feature>
<name>A0A9W4UEL1_9PLEO</name>
<protein>
    <submittedName>
        <fullName evidence="3">Uncharacterized protein</fullName>
    </submittedName>
</protein>
<dbReference type="EMBL" id="CAOQHR010000005">
    <property type="protein sequence ID" value="CAI6334555.1"/>
    <property type="molecule type" value="Genomic_DNA"/>
</dbReference>
<evidence type="ECO:0000256" key="1">
    <source>
        <dbReference type="SAM" id="MobiDB-lite"/>
    </source>
</evidence>
<keyword evidence="2" id="KW-0732">Signal</keyword>
<feature type="chain" id="PRO_5040979172" evidence="2">
    <location>
        <begin position="17"/>
        <end position="274"/>
    </location>
</feature>
<feature type="signal peptide" evidence="2">
    <location>
        <begin position="1"/>
        <end position="16"/>
    </location>
</feature>
<evidence type="ECO:0000313" key="4">
    <source>
        <dbReference type="Proteomes" id="UP001152607"/>
    </source>
</evidence>
<evidence type="ECO:0000313" key="3">
    <source>
        <dbReference type="EMBL" id="CAI6334555.1"/>
    </source>
</evidence>